<evidence type="ECO:0000256" key="6">
    <source>
        <dbReference type="ARBA" id="ARBA00023180"/>
    </source>
</evidence>
<reference evidence="11" key="1">
    <citation type="journal article" date="2016" name="Nat. Biotechnol.">
        <title>Sequencing wild and cultivated cassava and related species reveals extensive interspecific hybridization and genetic diversity.</title>
        <authorList>
            <person name="Bredeson J.V."/>
            <person name="Lyons J.B."/>
            <person name="Prochnik S.E."/>
            <person name="Wu G.A."/>
            <person name="Ha C.M."/>
            <person name="Edsinger-Gonzales E."/>
            <person name="Grimwood J."/>
            <person name="Schmutz J."/>
            <person name="Rabbi I.Y."/>
            <person name="Egesi C."/>
            <person name="Nauluvula P."/>
            <person name="Lebot V."/>
            <person name="Ndunguru J."/>
            <person name="Mkamilo G."/>
            <person name="Bart R.S."/>
            <person name="Setter T.L."/>
            <person name="Gleadow R.M."/>
            <person name="Kulakow P."/>
            <person name="Ferguson M.E."/>
            <person name="Rounsley S."/>
            <person name="Rokhsar D.S."/>
        </authorList>
    </citation>
    <scope>NUCLEOTIDE SEQUENCE [LARGE SCALE GENOMIC DNA]</scope>
    <source>
        <strain evidence="11">cv. AM560-2</strain>
    </source>
</reference>
<keyword evidence="4 9" id="KW-0732">Signal</keyword>
<dbReference type="Proteomes" id="UP000091857">
    <property type="component" value="Chromosome 15"/>
</dbReference>
<evidence type="ECO:0000256" key="7">
    <source>
        <dbReference type="ARBA" id="ARBA00023278"/>
    </source>
</evidence>
<comment type="similarity">
    <text evidence="2">Belongs to the CLV3/ESR signal peptide family.</text>
</comment>
<dbReference type="InterPro" id="IPR039617">
    <property type="entry name" value="CLAVATA3-CLE"/>
</dbReference>
<dbReference type="GO" id="GO:0005576">
    <property type="term" value="C:extracellular region"/>
    <property type="evidence" value="ECO:0007669"/>
    <property type="project" value="UniProtKB-SubCell"/>
</dbReference>
<dbReference type="PANTHER" id="PTHR36016:SF4">
    <property type="entry name" value="CLAVATA3_ESR (CLE) GENE FAMILY MEMBER"/>
    <property type="match status" value="1"/>
</dbReference>
<keyword evidence="3" id="KW-0964">Secreted</keyword>
<name>A0A2C9UF97_MANES</name>
<feature type="chain" id="PRO_5012180683" evidence="9">
    <location>
        <begin position="25"/>
        <end position="86"/>
    </location>
</feature>
<proteinExistence type="inferred from homology"/>
<dbReference type="Gramene" id="Manes.15G091500.1.v8.1">
    <property type="protein sequence ID" value="Manes.15G091500.1.v8.1.CDS.1"/>
    <property type="gene ID" value="Manes.15G091500.v8.1"/>
</dbReference>
<evidence type="ECO:0000256" key="8">
    <source>
        <dbReference type="SAM" id="MobiDB-lite"/>
    </source>
</evidence>
<feature type="signal peptide" evidence="9">
    <location>
        <begin position="1"/>
        <end position="24"/>
    </location>
</feature>
<dbReference type="AlphaFoldDB" id="A0A2C9UF97"/>
<keyword evidence="11" id="KW-1185">Reference proteome</keyword>
<comment type="subcellular location">
    <subcellularLocation>
        <location evidence="1">Secreted</location>
        <location evidence="1">Extracellular space</location>
    </subcellularLocation>
</comment>
<evidence type="ECO:0000313" key="10">
    <source>
        <dbReference type="EMBL" id="OAY28744.1"/>
    </source>
</evidence>
<dbReference type="EMBL" id="CM004401">
    <property type="protein sequence ID" value="OAY28744.1"/>
    <property type="molecule type" value="Genomic_DNA"/>
</dbReference>
<accession>A0A2C9UF97</accession>
<evidence type="ECO:0000256" key="3">
    <source>
        <dbReference type="ARBA" id="ARBA00022525"/>
    </source>
</evidence>
<keyword evidence="7" id="KW-0379">Hydroxylation</keyword>
<evidence type="ECO:0000256" key="4">
    <source>
        <dbReference type="ARBA" id="ARBA00022729"/>
    </source>
</evidence>
<sequence>MATLKPSIVLVLIVVTTLMVVASAETPLSYHESSFMPRKIDSGHLLRELGYDGSRLEYHRRRFTQGAGPLRVTPAGPDPLHNNVHV</sequence>
<evidence type="ECO:0000256" key="9">
    <source>
        <dbReference type="SAM" id="SignalP"/>
    </source>
</evidence>
<evidence type="ECO:0000313" key="11">
    <source>
        <dbReference type="Proteomes" id="UP000091857"/>
    </source>
</evidence>
<feature type="region of interest" description="Disordered" evidence="8">
    <location>
        <begin position="67"/>
        <end position="86"/>
    </location>
</feature>
<evidence type="ECO:0000256" key="2">
    <source>
        <dbReference type="ARBA" id="ARBA00005416"/>
    </source>
</evidence>
<dbReference type="GO" id="GO:0030154">
    <property type="term" value="P:cell differentiation"/>
    <property type="evidence" value="ECO:0007669"/>
    <property type="project" value="UniProtKB-KW"/>
</dbReference>
<gene>
    <name evidence="10" type="ORF">MANES_15G091500v8</name>
</gene>
<protein>
    <submittedName>
        <fullName evidence="10">Uncharacterized protein</fullName>
    </submittedName>
</protein>
<keyword evidence="5" id="KW-0221">Differentiation</keyword>
<organism evidence="10 11">
    <name type="scientific">Manihot esculenta</name>
    <name type="common">Cassava</name>
    <name type="synonym">Jatropha manihot</name>
    <dbReference type="NCBI Taxonomy" id="3983"/>
    <lineage>
        <taxon>Eukaryota</taxon>
        <taxon>Viridiplantae</taxon>
        <taxon>Streptophyta</taxon>
        <taxon>Embryophyta</taxon>
        <taxon>Tracheophyta</taxon>
        <taxon>Spermatophyta</taxon>
        <taxon>Magnoliopsida</taxon>
        <taxon>eudicotyledons</taxon>
        <taxon>Gunneridae</taxon>
        <taxon>Pentapetalae</taxon>
        <taxon>rosids</taxon>
        <taxon>fabids</taxon>
        <taxon>Malpighiales</taxon>
        <taxon>Euphorbiaceae</taxon>
        <taxon>Crotonoideae</taxon>
        <taxon>Manihoteae</taxon>
        <taxon>Manihot</taxon>
    </lineage>
</organism>
<evidence type="ECO:0000256" key="5">
    <source>
        <dbReference type="ARBA" id="ARBA00022782"/>
    </source>
</evidence>
<comment type="caution">
    <text evidence="10">The sequence shown here is derived from an EMBL/GenBank/DDBJ whole genome shotgun (WGS) entry which is preliminary data.</text>
</comment>
<dbReference type="PANTHER" id="PTHR36016">
    <property type="entry name" value="CLAVATA3/ESR (CLE)-RELATED PROTEIN 7"/>
    <property type="match status" value="1"/>
</dbReference>
<keyword evidence="6" id="KW-0325">Glycoprotein</keyword>
<evidence type="ECO:0000256" key="1">
    <source>
        <dbReference type="ARBA" id="ARBA00004239"/>
    </source>
</evidence>